<accession>A0AA40K925</accession>
<gene>
    <name evidence="2" type="ORF">B0T18DRAFT_408947</name>
</gene>
<dbReference type="EMBL" id="JAUKUD010000003">
    <property type="protein sequence ID" value="KAK0750463.1"/>
    <property type="molecule type" value="Genomic_DNA"/>
</dbReference>
<protein>
    <submittedName>
        <fullName evidence="2">Uncharacterized protein</fullName>
    </submittedName>
</protein>
<organism evidence="2 3">
    <name type="scientific">Schizothecium vesticola</name>
    <dbReference type="NCBI Taxonomy" id="314040"/>
    <lineage>
        <taxon>Eukaryota</taxon>
        <taxon>Fungi</taxon>
        <taxon>Dikarya</taxon>
        <taxon>Ascomycota</taxon>
        <taxon>Pezizomycotina</taxon>
        <taxon>Sordariomycetes</taxon>
        <taxon>Sordariomycetidae</taxon>
        <taxon>Sordariales</taxon>
        <taxon>Schizotheciaceae</taxon>
        <taxon>Schizothecium</taxon>
    </lineage>
</organism>
<comment type="caution">
    <text evidence="2">The sequence shown here is derived from an EMBL/GenBank/DDBJ whole genome shotgun (WGS) entry which is preliminary data.</text>
</comment>
<evidence type="ECO:0000313" key="2">
    <source>
        <dbReference type="EMBL" id="KAK0750463.1"/>
    </source>
</evidence>
<evidence type="ECO:0000313" key="3">
    <source>
        <dbReference type="Proteomes" id="UP001172155"/>
    </source>
</evidence>
<name>A0AA40K925_9PEZI</name>
<dbReference type="AlphaFoldDB" id="A0AA40K925"/>
<keyword evidence="3" id="KW-1185">Reference proteome</keyword>
<dbReference type="Proteomes" id="UP001172155">
    <property type="component" value="Unassembled WGS sequence"/>
</dbReference>
<feature type="region of interest" description="Disordered" evidence="1">
    <location>
        <begin position="72"/>
        <end position="101"/>
    </location>
</feature>
<proteinExistence type="predicted"/>
<feature type="region of interest" description="Disordered" evidence="1">
    <location>
        <begin position="1"/>
        <end position="22"/>
    </location>
</feature>
<evidence type="ECO:0000256" key="1">
    <source>
        <dbReference type="SAM" id="MobiDB-lite"/>
    </source>
</evidence>
<sequence length="101" mass="11108">MPGWRTNKGPGSGGCNVDLQIPPFRPQSPTAFVVVPFRNPLHRHPSSAVHSPPPLWMLTRHSFPVFPASSRLQSTRFASDDVPPLARPQDPGPTPTTRLRP</sequence>
<reference evidence="2" key="1">
    <citation type="submission" date="2023-06" db="EMBL/GenBank/DDBJ databases">
        <title>Genome-scale phylogeny and comparative genomics of the fungal order Sordariales.</title>
        <authorList>
            <consortium name="Lawrence Berkeley National Laboratory"/>
            <person name="Hensen N."/>
            <person name="Bonometti L."/>
            <person name="Westerberg I."/>
            <person name="Brannstrom I.O."/>
            <person name="Guillou S."/>
            <person name="Cros-Aarteil S."/>
            <person name="Calhoun S."/>
            <person name="Haridas S."/>
            <person name="Kuo A."/>
            <person name="Mondo S."/>
            <person name="Pangilinan J."/>
            <person name="Riley R."/>
            <person name="LaButti K."/>
            <person name="Andreopoulos B."/>
            <person name="Lipzen A."/>
            <person name="Chen C."/>
            <person name="Yanf M."/>
            <person name="Daum C."/>
            <person name="Ng V."/>
            <person name="Clum A."/>
            <person name="Steindorff A."/>
            <person name="Ohm R."/>
            <person name="Martin F."/>
            <person name="Silar P."/>
            <person name="Natvig D."/>
            <person name="Lalanne C."/>
            <person name="Gautier V."/>
            <person name="Ament-velasquez S.L."/>
            <person name="Kruys A."/>
            <person name="Hutchinson M.I."/>
            <person name="Powell A.J."/>
            <person name="Barry K."/>
            <person name="Miller A.N."/>
            <person name="Grigoriev I.V."/>
            <person name="Debuchy R."/>
            <person name="Gladieux P."/>
            <person name="Thoren M.H."/>
            <person name="Johannesson H."/>
        </authorList>
    </citation>
    <scope>NUCLEOTIDE SEQUENCE</scope>
    <source>
        <strain evidence="2">SMH3187-1</strain>
    </source>
</reference>